<sequence length="115" mass="13270">MNIEDLYSMIPSVPCPPGCTTCCRNFGVPSRTRIEDERIKKYLREHGMEVGKASGTTCPYVTDEGCSIYPVRPFICRIYGTSPNFLCVENYRPARLLEPEEEEELFYLYRKHFSG</sequence>
<gene>
    <name evidence="1" type="ORF">ENG14_07260</name>
</gene>
<evidence type="ECO:0008006" key="2">
    <source>
        <dbReference type="Google" id="ProtNLM"/>
    </source>
</evidence>
<protein>
    <recommendedName>
        <fullName evidence="2">YkgJ family cysteine cluster protein</fullName>
    </recommendedName>
</protein>
<dbReference type="AlphaFoldDB" id="A0A7C0WW98"/>
<dbReference type="EMBL" id="DQZW01000344">
    <property type="protein sequence ID" value="HDL90686.1"/>
    <property type="molecule type" value="Genomic_DNA"/>
</dbReference>
<comment type="caution">
    <text evidence="1">The sequence shown here is derived from an EMBL/GenBank/DDBJ whole genome shotgun (WGS) entry which is preliminary data.</text>
</comment>
<proteinExistence type="predicted"/>
<dbReference type="Proteomes" id="UP000886355">
    <property type="component" value="Unassembled WGS sequence"/>
</dbReference>
<dbReference type="InterPro" id="IPR005358">
    <property type="entry name" value="Puta_zinc/iron-chelating_dom"/>
</dbReference>
<organism evidence="1">
    <name type="scientific">Thermodesulforhabdus norvegica</name>
    <dbReference type="NCBI Taxonomy" id="39841"/>
    <lineage>
        <taxon>Bacteria</taxon>
        <taxon>Pseudomonadati</taxon>
        <taxon>Thermodesulfobacteriota</taxon>
        <taxon>Syntrophobacteria</taxon>
        <taxon>Syntrophobacterales</taxon>
        <taxon>Thermodesulforhabdaceae</taxon>
        <taxon>Thermodesulforhabdus</taxon>
    </lineage>
</organism>
<accession>A0A7C0WW98</accession>
<dbReference type="Pfam" id="PF03692">
    <property type="entry name" value="CxxCxxCC"/>
    <property type="match status" value="1"/>
</dbReference>
<evidence type="ECO:0000313" key="1">
    <source>
        <dbReference type="EMBL" id="HDL90686.1"/>
    </source>
</evidence>
<name>A0A7C0WW98_9BACT</name>
<reference evidence="1" key="1">
    <citation type="journal article" date="2020" name="mSystems">
        <title>Genome- and Community-Level Interaction Insights into Carbon Utilization and Element Cycling Functions of Hydrothermarchaeota in Hydrothermal Sediment.</title>
        <authorList>
            <person name="Zhou Z."/>
            <person name="Liu Y."/>
            <person name="Xu W."/>
            <person name="Pan J."/>
            <person name="Luo Z.H."/>
            <person name="Li M."/>
        </authorList>
    </citation>
    <scope>NUCLEOTIDE SEQUENCE [LARGE SCALE GENOMIC DNA]</scope>
    <source>
        <strain evidence="1">HyVt-19</strain>
    </source>
</reference>